<gene>
    <name evidence="1" type="ORF">CURHAP_LOCUS10076</name>
</gene>
<name>A0A6J5TTQ6_PRUAR</name>
<accession>A0A6J5TTQ6</accession>
<dbReference type="AlphaFoldDB" id="A0A6J5TTQ6"/>
<dbReference type="Proteomes" id="UP000507222">
    <property type="component" value="Unassembled WGS sequence"/>
</dbReference>
<dbReference type="EMBL" id="CAEKDK010000001">
    <property type="protein sequence ID" value="CAB4267410.1"/>
    <property type="molecule type" value="Genomic_DNA"/>
</dbReference>
<reference evidence="1 2" key="1">
    <citation type="submission" date="2020-05" db="EMBL/GenBank/DDBJ databases">
        <authorList>
            <person name="Campoy J."/>
            <person name="Schneeberger K."/>
            <person name="Spophaly S."/>
        </authorList>
    </citation>
    <scope>NUCLEOTIDE SEQUENCE [LARGE SCALE GENOMIC DNA]</scope>
    <source>
        <strain evidence="1">PruArmRojPasFocal</strain>
    </source>
</reference>
<organism evidence="1 2">
    <name type="scientific">Prunus armeniaca</name>
    <name type="common">Apricot</name>
    <name type="synonym">Armeniaca vulgaris</name>
    <dbReference type="NCBI Taxonomy" id="36596"/>
    <lineage>
        <taxon>Eukaryota</taxon>
        <taxon>Viridiplantae</taxon>
        <taxon>Streptophyta</taxon>
        <taxon>Embryophyta</taxon>
        <taxon>Tracheophyta</taxon>
        <taxon>Spermatophyta</taxon>
        <taxon>Magnoliopsida</taxon>
        <taxon>eudicotyledons</taxon>
        <taxon>Gunneridae</taxon>
        <taxon>Pentapetalae</taxon>
        <taxon>rosids</taxon>
        <taxon>fabids</taxon>
        <taxon>Rosales</taxon>
        <taxon>Rosaceae</taxon>
        <taxon>Amygdaloideae</taxon>
        <taxon>Amygdaleae</taxon>
        <taxon>Prunus</taxon>
    </lineage>
</organism>
<proteinExistence type="predicted"/>
<sequence length="171" mass="19332">MSGPHVVRASAVQEEVHVREVEEAGKKKARRFGKVCAPGVLHREPEIPSIAGRDRGRIRHFTKRKKSLKIKRGSAVERVDLDQCRWVGLGSWSDSGGGEVWGPLYTQRERERERKLPIHPQSSKWRQLLSELAVMPACIQLSPNPHPPKKKSQLKIHLSLSLPSSPLHFPI</sequence>
<evidence type="ECO:0000313" key="1">
    <source>
        <dbReference type="EMBL" id="CAB4267410.1"/>
    </source>
</evidence>
<protein>
    <submittedName>
        <fullName evidence="1">Uncharacterized protein</fullName>
    </submittedName>
</protein>
<evidence type="ECO:0000313" key="2">
    <source>
        <dbReference type="Proteomes" id="UP000507222"/>
    </source>
</evidence>